<keyword evidence="1" id="KW-0472">Membrane</keyword>
<evidence type="ECO:0000313" key="3">
    <source>
        <dbReference type="EMBL" id="CAF0958418.1"/>
    </source>
</evidence>
<proteinExistence type="predicted"/>
<dbReference type="Proteomes" id="UP000663860">
    <property type="component" value="Unassembled WGS sequence"/>
</dbReference>
<dbReference type="AlphaFoldDB" id="A0A814DR34"/>
<dbReference type="Proteomes" id="UP000663877">
    <property type="component" value="Unassembled WGS sequence"/>
</dbReference>
<feature type="transmembrane region" description="Helical" evidence="1">
    <location>
        <begin position="21"/>
        <end position="38"/>
    </location>
</feature>
<dbReference type="EMBL" id="CAJOBB010001342">
    <property type="protein sequence ID" value="CAF3843703.1"/>
    <property type="molecule type" value="Genomic_DNA"/>
</dbReference>
<keyword evidence="1" id="KW-0812">Transmembrane</keyword>
<dbReference type="Proteomes" id="UP000663868">
    <property type="component" value="Unassembled WGS sequence"/>
</dbReference>
<sequence length="101" mass="12669">MFFRKNFFEIFSQLFNDRFRFFFSWIRLISFILLILQIQTLKSISTYALALHKHRKLLLDELHTIRILFLTTMKRQENPRKILFTQKRKIQKKFRQRSWTI</sequence>
<organism evidence="3 6">
    <name type="scientific">Adineta steineri</name>
    <dbReference type="NCBI Taxonomy" id="433720"/>
    <lineage>
        <taxon>Eukaryota</taxon>
        <taxon>Metazoa</taxon>
        <taxon>Spiralia</taxon>
        <taxon>Gnathifera</taxon>
        <taxon>Rotifera</taxon>
        <taxon>Eurotatoria</taxon>
        <taxon>Bdelloidea</taxon>
        <taxon>Adinetida</taxon>
        <taxon>Adinetidae</taxon>
        <taxon>Adineta</taxon>
    </lineage>
</organism>
<accession>A0A814DR34</accession>
<evidence type="ECO:0000313" key="6">
    <source>
        <dbReference type="Proteomes" id="UP000663832"/>
    </source>
</evidence>
<name>A0A814DR34_9BILA</name>
<keyword evidence="6" id="KW-1185">Reference proteome</keyword>
<dbReference type="EMBL" id="CAJNOM010000063">
    <property type="protein sequence ID" value="CAF0958418.1"/>
    <property type="molecule type" value="Genomic_DNA"/>
</dbReference>
<comment type="caution">
    <text evidence="3">The sequence shown here is derived from an EMBL/GenBank/DDBJ whole genome shotgun (WGS) entry which is preliminary data.</text>
</comment>
<keyword evidence="1" id="KW-1133">Transmembrane helix</keyword>
<evidence type="ECO:0000256" key="1">
    <source>
        <dbReference type="SAM" id="Phobius"/>
    </source>
</evidence>
<gene>
    <name evidence="4" type="ORF">BJG266_LOCUS14028</name>
    <name evidence="2" type="ORF">IZO911_LOCUS10364</name>
    <name evidence="5" type="ORF">KXQ929_LOCUS19652</name>
    <name evidence="3" type="ORF">QVE165_LOCUS12616</name>
</gene>
<evidence type="ECO:0000313" key="5">
    <source>
        <dbReference type="EMBL" id="CAF3843703.1"/>
    </source>
</evidence>
<reference evidence="3" key="1">
    <citation type="submission" date="2021-02" db="EMBL/GenBank/DDBJ databases">
        <authorList>
            <person name="Nowell W R."/>
        </authorList>
    </citation>
    <scope>NUCLEOTIDE SEQUENCE</scope>
</reference>
<dbReference type="EMBL" id="CAJNOI010000058">
    <property type="protein sequence ID" value="CAF0965130.1"/>
    <property type="molecule type" value="Genomic_DNA"/>
</dbReference>
<dbReference type="EMBL" id="CAJNOE010000075">
    <property type="protein sequence ID" value="CAF0865430.1"/>
    <property type="molecule type" value="Genomic_DNA"/>
</dbReference>
<protein>
    <recommendedName>
        <fullName evidence="7">Transmembrane protein</fullName>
    </recommendedName>
</protein>
<evidence type="ECO:0000313" key="4">
    <source>
        <dbReference type="EMBL" id="CAF0965130.1"/>
    </source>
</evidence>
<dbReference type="Proteomes" id="UP000663832">
    <property type="component" value="Unassembled WGS sequence"/>
</dbReference>
<evidence type="ECO:0000313" key="2">
    <source>
        <dbReference type="EMBL" id="CAF0865430.1"/>
    </source>
</evidence>
<evidence type="ECO:0008006" key="7">
    <source>
        <dbReference type="Google" id="ProtNLM"/>
    </source>
</evidence>